<dbReference type="InterPro" id="IPR016181">
    <property type="entry name" value="Acyl_CoA_acyltransferase"/>
</dbReference>
<dbReference type="EC" id="2.3.1.-" evidence="8"/>
<dbReference type="PANTHER" id="PTHR36174:SF1">
    <property type="entry name" value="LIPID II:GLYCINE GLYCYLTRANSFERASE"/>
    <property type="match status" value="1"/>
</dbReference>
<dbReference type="Pfam" id="PF13480">
    <property type="entry name" value="Acetyltransf_6"/>
    <property type="match status" value="1"/>
</dbReference>
<proteinExistence type="inferred from homology"/>
<gene>
    <name evidence="8" type="ORF">RM539_05080</name>
</gene>
<evidence type="ECO:0000259" key="7">
    <source>
        <dbReference type="Pfam" id="PF13480"/>
    </source>
</evidence>
<evidence type="ECO:0000256" key="1">
    <source>
        <dbReference type="ARBA" id="ARBA00009943"/>
    </source>
</evidence>
<evidence type="ECO:0000256" key="2">
    <source>
        <dbReference type="ARBA" id="ARBA00022679"/>
    </source>
</evidence>
<dbReference type="InterPro" id="IPR038740">
    <property type="entry name" value="BioF2-like_GNAT_dom"/>
</dbReference>
<dbReference type="PANTHER" id="PTHR36174">
    <property type="entry name" value="LIPID II:GLYCINE GLYCYLTRANSFERASE"/>
    <property type="match status" value="1"/>
</dbReference>
<dbReference type="GO" id="GO:0016746">
    <property type="term" value="F:acyltransferase activity"/>
    <property type="evidence" value="ECO:0007669"/>
    <property type="project" value="UniProtKB-KW"/>
</dbReference>
<keyword evidence="6" id="KW-0961">Cell wall biogenesis/degradation</keyword>
<name>A0ABU3D343_9FLAO</name>
<dbReference type="Gene3D" id="3.40.630.30">
    <property type="match status" value="1"/>
</dbReference>
<comment type="caution">
    <text evidence="8">The sequence shown here is derived from an EMBL/GenBank/DDBJ whole genome shotgun (WGS) entry which is preliminary data.</text>
</comment>
<keyword evidence="4" id="KW-0573">Peptidoglycan synthesis</keyword>
<sequence length="345" mass="40357">MSQITTYKYPDFPPGFRKKGTNLLFHSSYWIEVLRLTYKMDFVLGLDDYSEQFLIFGIVDNPFEKKLISLPFSDYSGEDNLSPETASLIIKSIQKEFPLYNIVFKSRFPSGSVLKYGTHEKSAVYHRIEFYDKDLKQVEESQSSSFKRGVRKAVKKEVFVERTRSENDLKEFYGLYGALRMKKFQIIPQPFTFFENIQKSFFDRNKGFMLKAVFSNKHIASIIVLEHNNAWYYKFGASAKEHLDKRPNNLLFDELIHLAIEKGIDFIDLGMSGAGEDYKGLRKFKEDMGGKEYPISLFNFEALQLEDKEKEDKKILNEFTKLIVSQKPPIKQVSELSEFLYPFFV</sequence>
<keyword evidence="2 8" id="KW-0808">Transferase</keyword>
<dbReference type="SUPFAM" id="SSF55729">
    <property type="entry name" value="Acyl-CoA N-acyltransferases (Nat)"/>
    <property type="match status" value="1"/>
</dbReference>
<dbReference type="PROSITE" id="PS51191">
    <property type="entry name" value="FEMABX"/>
    <property type="match status" value="1"/>
</dbReference>
<comment type="similarity">
    <text evidence="1">Belongs to the FemABX family.</text>
</comment>
<evidence type="ECO:0000313" key="8">
    <source>
        <dbReference type="EMBL" id="MDT0675953.1"/>
    </source>
</evidence>
<reference evidence="8 9" key="1">
    <citation type="submission" date="2023-09" db="EMBL/GenBank/DDBJ databases">
        <authorList>
            <person name="Rey-Velasco X."/>
        </authorList>
    </citation>
    <scope>NUCLEOTIDE SEQUENCE [LARGE SCALE GENOMIC DNA]</scope>
    <source>
        <strain evidence="8 9">F117</strain>
    </source>
</reference>
<protein>
    <submittedName>
        <fullName evidence="8">GNAT family N-acetyltransferase</fullName>
        <ecNumber evidence="8">2.3.1.-</ecNumber>
    </submittedName>
</protein>
<dbReference type="InterPro" id="IPR003447">
    <property type="entry name" value="FEMABX"/>
</dbReference>
<keyword evidence="5 8" id="KW-0012">Acyltransferase</keyword>
<evidence type="ECO:0000256" key="4">
    <source>
        <dbReference type="ARBA" id="ARBA00022984"/>
    </source>
</evidence>
<evidence type="ECO:0000313" key="9">
    <source>
        <dbReference type="Proteomes" id="UP001262582"/>
    </source>
</evidence>
<dbReference type="EMBL" id="JAVRHK010000003">
    <property type="protein sequence ID" value="MDT0675953.1"/>
    <property type="molecule type" value="Genomic_DNA"/>
</dbReference>
<feature type="domain" description="BioF2-like acetyltransferase" evidence="7">
    <location>
        <begin position="143"/>
        <end position="279"/>
    </location>
</feature>
<evidence type="ECO:0000256" key="3">
    <source>
        <dbReference type="ARBA" id="ARBA00022960"/>
    </source>
</evidence>
<dbReference type="RefSeq" id="WP_311502350.1">
    <property type="nucleotide sequence ID" value="NZ_JAVRHK010000003.1"/>
</dbReference>
<organism evidence="8 9">
    <name type="scientific">Autumnicola musiva</name>
    <dbReference type="NCBI Taxonomy" id="3075589"/>
    <lineage>
        <taxon>Bacteria</taxon>
        <taxon>Pseudomonadati</taxon>
        <taxon>Bacteroidota</taxon>
        <taxon>Flavobacteriia</taxon>
        <taxon>Flavobacteriales</taxon>
        <taxon>Flavobacteriaceae</taxon>
        <taxon>Autumnicola</taxon>
    </lineage>
</organism>
<dbReference type="InterPro" id="IPR050644">
    <property type="entry name" value="PG_Glycine_Bridge_Synth"/>
</dbReference>
<accession>A0ABU3D343</accession>
<evidence type="ECO:0000256" key="6">
    <source>
        <dbReference type="ARBA" id="ARBA00023316"/>
    </source>
</evidence>
<keyword evidence="9" id="KW-1185">Reference proteome</keyword>
<evidence type="ECO:0000256" key="5">
    <source>
        <dbReference type="ARBA" id="ARBA00023315"/>
    </source>
</evidence>
<dbReference type="Proteomes" id="UP001262582">
    <property type="component" value="Unassembled WGS sequence"/>
</dbReference>
<keyword evidence="3" id="KW-0133">Cell shape</keyword>